<evidence type="ECO:0000256" key="3">
    <source>
        <dbReference type="RuleBase" id="RU361235"/>
    </source>
</evidence>
<dbReference type="Pfam" id="PF00135">
    <property type="entry name" value="COesterase"/>
    <property type="match status" value="1"/>
</dbReference>
<name>A0ABV7YJD9_9ACTN</name>
<dbReference type="PANTHER" id="PTHR43918">
    <property type="entry name" value="ACETYLCHOLINESTERASE"/>
    <property type="match status" value="1"/>
</dbReference>
<evidence type="ECO:0000259" key="4">
    <source>
        <dbReference type="Pfam" id="PF00135"/>
    </source>
</evidence>
<keyword evidence="3" id="KW-0732">Signal</keyword>
<gene>
    <name evidence="5" type="ORF">ACFOUW_29715</name>
</gene>
<comment type="caution">
    <text evidence="5">The sequence shown here is derived from an EMBL/GenBank/DDBJ whole genome shotgun (WGS) entry which is preliminary data.</text>
</comment>
<feature type="signal peptide" evidence="3">
    <location>
        <begin position="1"/>
        <end position="24"/>
    </location>
</feature>
<dbReference type="RefSeq" id="WP_205119234.1">
    <property type="nucleotide sequence ID" value="NZ_JAFBCM010000001.1"/>
</dbReference>
<comment type="similarity">
    <text evidence="1 3">Belongs to the type-B carboxylesterase/lipase family.</text>
</comment>
<dbReference type="Proteomes" id="UP001595699">
    <property type="component" value="Unassembled WGS sequence"/>
</dbReference>
<dbReference type="EMBL" id="JBHRZH010000036">
    <property type="protein sequence ID" value="MFC3765048.1"/>
    <property type="molecule type" value="Genomic_DNA"/>
</dbReference>
<sequence length="539" mass="57051">MKNRLLRTFVVAATALATAGVAVAGPALASPRPDPSVVRTENGLLRGTVTDDVRVFQGVPYAAPPVGALRFGSPRPASDWKGVRDATKPSPACAQAGDFIGDKPSVVEDCLYANVTTPFDASPKRKKPVMVWIHGGGFQWGSGAIYNADRLASKGDVVVVTFNYRLNVFGFLSHPALDGGVAKHKSGNLGVEDQQALLRWVRSNAASFGGDPRNVTIFGESAGAQVSCTHLTAPGSRGLFDRVIMQSGPCTMNWPYGDWWRAKSRPEAEKIGLEVAKKAGCDDPATAAACLRSKTPAELLKADNNEHGHGPAWGGGVIPNDPAKQLAAGRIAKVPVMHGITRDEHVTFQVGMEIMTGGAIPPGAHPAVLGQFTGLGDAAFAKVVAKYPLSAYAGSTGAAMSAVLTDWAWACPTVQTNKLLAKHTKTFAFEFADRTAPWFGDTAAPVYPTGAFHAGELQYLFGGAYAGAPLSPTQTKLSDAMISYWTAFAHDGDPNGPRTPYWPRYRATSDHVQALATGRRGIRSVDLAAEHNCSFWSAL</sequence>
<evidence type="ECO:0000256" key="2">
    <source>
        <dbReference type="ARBA" id="ARBA00022801"/>
    </source>
</evidence>
<evidence type="ECO:0000313" key="5">
    <source>
        <dbReference type="EMBL" id="MFC3765048.1"/>
    </source>
</evidence>
<organism evidence="5 6">
    <name type="scientific">Tenggerimyces flavus</name>
    <dbReference type="NCBI Taxonomy" id="1708749"/>
    <lineage>
        <taxon>Bacteria</taxon>
        <taxon>Bacillati</taxon>
        <taxon>Actinomycetota</taxon>
        <taxon>Actinomycetes</taxon>
        <taxon>Propionibacteriales</taxon>
        <taxon>Nocardioidaceae</taxon>
        <taxon>Tenggerimyces</taxon>
    </lineage>
</organism>
<evidence type="ECO:0000313" key="6">
    <source>
        <dbReference type="Proteomes" id="UP001595699"/>
    </source>
</evidence>
<proteinExistence type="inferred from homology"/>
<feature type="domain" description="Carboxylesterase type B" evidence="4">
    <location>
        <begin position="35"/>
        <end position="536"/>
    </location>
</feature>
<dbReference type="InterPro" id="IPR002018">
    <property type="entry name" value="CarbesteraseB"/>
</dbReference>
<dbReference type="PANTHER" id="PTHR43918:SF4">
    <property type="entry name" value="CARBOXYLIC ESTER HYDROLASE"/>
    <property type="match status" value="1"/>
</dbReference>
<keyword evidence="2 3" id="KW-0378">Hydrolase</keyword>
<protein>
    <recommendedName>
        <fullName evidence="3">Carboxylic ester hydrolase</fullName>
        <ecNumber evidence="3">3.1.1.-</ecNumber>
    </recommendedName>
</protein>
<dbReference type="InterPro" id="IPR029058">
    <property type="entry name" value="AB_hydrolase_fold"/>
</dbReference>
<dbReference type="InterPro" id="IPR019826">
    <property type="entry name" value="Carboxylesterase_B_AS"/>
</dbReference>
<reference evidence="6" key="1">
    <citation type="journal article" date="2019" name="Int. J. Syst. Evol. Microbiol.">
        <title>The Global Catalogue of Microorganisms (GCM) 10K type strain sequencing project: providing services to taxonomists for standard genome sequencing and annotation.</title>
        <authorList>
            <consortium name="The Broad Institute Genomics Platform"/>
            <consortium name="The Broad Institute Genome Sequencing Center for Infectious Disease"/>
            <person name="Wu L."/>
            <person name="Ma J."/>
        </authorList>
    </citation>
    <scope>NUCLEOTIDE SEQUENCE [LARGE SCALE GENOMIC DNA]</scope>
    <source>
        <strain evidence="6">CGMCC 4.7241</strain>
    </source>
</reference>
<dbReference type="SUPFAM" id="SSF53474">
    <property type="entry name" value="alpha/beta-Hydrolases"/>
    <property type="match status" value="1"/>
</dbReference>
<dbReference type="PROSITE" id="PS00122">
    <property type="entry name" value="CARBOXYLESTERASE_B_1"/>
    <property type="match status" value="1"/>
</dbReference>
<feature type="chain" id="PRO_5045010171" description="Carboxylic ester hydrolase" evidence="3">
    <location>
        <begin position="25"/>
        <end position="539"/>
    </location>
</feature>
<dbReference type="EC" id="3.1.1.-" evidence="3"/>
<evidence type="ECO:0000256" key="1">
    <source>
        <dbReference type="ARBA" id="ARBA00005964"/>
    </source>
</evidence>
<dbReference type="InterPro" id="IPR050654">
    <property type="entry name" value="AChE-related_enzymes"/>
</dbReference>
<dbReference type="Gene3D" id="3.40.50.1820">
    <property type="entry name" value="alpha/beta hydrolase"/>
    <property type="match status" value="1"/>
</dbReference>
<keyword evidence="6" id="KW-1185">Reference proteome</keyword>
<accession>A0ABV7YJD9</accession>